<gene>
    <name evidence="1" type="ORF">JHL17_20890</name>
</gene>
<reference evidence="2" key="1">
    <citation type="submission" date="2021-01" db="EMBL/GenBank/DDBJ databases">
        <title>Genome public.</title>
        <authorList>
            <person name="Liu C."/>
            <person name="Sun Q."/>
        </authorList>
    </citation>
    <scope>NUCLEOTIDE SEQUENCE [LARGE SCALE GENOMIC DNA]</scope>
    <source>
        <strain evidence="2">YIM B02556</strain>
    </source>
</reference>
<keyword evidence="2" id="KW-1185">Reference proteome</keyword>
<sequence>MSTDGTTAQAGSVPSAMRVAERLRRRTTAFTLDRKMPDRKVRCAAQSA</sequence>
<name>A0ABS1F8Y7_9PROT</name>
<evidence type="ECO:0000313" key="2">
    <source>
        <dbReference type="Proteomes" id="UP000652760"/>
    </source>
</evidence>
<organism evidence="1 2">
    <name type="scientific">Azospirillum endophyticum</name>
    <dbReference type="NCBI Taxonomy" id="2800326"/>
    <lineage>
        <taxon>Bacteria</taxon>
        <taxon>Pseudomonadati</taxon>
        <taxon>Pseudomonadota</taxon>
        <taxon>Alphaproteobacteria</taxon>
        <taxon>Rhodospirillales</taxon>
        <taxon>Azospirillaceae</taxon>
        <taxon>Azospirillum</taxon>
    </lineage>
</organism>
<proteinExistence type="predicted"/>
<dbReference type="Proteomes" id="UP000652760">
    <property type="component" value="Unassembled WGS sequence"/>
</dbReference>
<protein>
    <submittedName>
        <fullName evidence="1">Uncharacterized protein</fullName>
    </submittedName>
</protein>
<dbReference type="EMBL" id="JAENHM010000059">
    <property type="protein sequence ID" value="MBK1839869.1"/>
    <property type="molecule type" value="Genomic_DNA"/>
</dbReference>
<evidence type="ECO:0000313" key="1">
    <source>
        <dbReference type="EMBL" id="MBK1839869.1"/>
    </source>
</evidence>
<dbReference type="RefSeq" id="WP_200196055.1">
    <property type="nucleotide sequence ID" value="NZ_JAENHM010000059.1"/>
</dbReference>
<accession>A0ABS1F8Y7</accession>
<comment type="caution">
    <text evidence="1">The sequence shown here is derived from an EMBL/GenBank/DDBJ whole genome shotgun (WGS) entry which is preliminary data.</text>
</comment>